<evidence type="ECO:0000313" key="2">
    <source>
        <dbReference type="EMBL" id="CAB4183852.1"/>
    </source>
</evidence>
<evidence type="ECO:0000313" key="3">
    <source>
        <dbReference type="EMBL" id="CAB4203282.1"/>
    </source>
</evidence>
<dbReference type="EMBL" id="LR797330">
    <property type="protein sequence ID" value="CAB4203282.1"/>
    <property type="molecule type" value="Genomic_DNA"/>
</dbReference>
<organism evidence="1">
    <name type="scientific">uncultured Caudovirales phage</name>
    <dbReference type="NCBI Taxonomy" id="2100421"/>
    <lineage>
        <taxon>Viruses</taxon>
        <taxon>Duplodnaviria</taxon>
        <taxon>Heunggongvirae</taxon>
        <taxon>Uroviricota</taxon>
        <taxon>Caudoviricetes</taxon>
        <taxon>Peduoviridae</taxon>
        <taxon>Maltschvirus</taxon>
        <taxon>Maltschvirus maltsch</taxon>
    </lineage>
</organism>
<accession>A0A6J5Q1G8</accession>
<evidence type="ECO:0000313" key="1">
    <source>
        <dbReference type="EMBL" id="CAB4173434.1"/>
    </source>
</evidence>
<proteinExistence type="predicted"/>
<evidence type="ECO:0008006" key="4">
    <source>
        <dbReference type="Google" id="ProtNLM"/>
    </source>
</evidence>
<sequence length="128" mass="14373">MTSPQKRKGSAAELAVAKWLNRLGWTGAERSRAGWTDDRGDIDGIPGVCIEVKNEKRIDLPGYLRELEIEMKNAKAWAGAVIVKRRGSANPADWYAVMPAQKWAELLLELDQPNNPVTPLDKYPHRHT</sequence>
<dbReference type="EMBL" id="LR797058">
    <property type="protein sequence ID" value="CAB4183852.1"/>
    <property type="molecule type" value="Genomic_DNA"/>
</dbReference>
<dbReference type="EMBL" id="LR796901">
    <property type="protein sequence ID" value="CAB4173434.1"/>
    <property type="molecule type" value="Genomic_DNA"/>
</dbReference>
<gene>
    <name evidence="2" type="ORF">UFOVP1111_11</name>
    <name evidence="3" type="ORF">UFOVP1380_16</name>
    <name evidence="1" type="ORF">UFOVP943_16</name>
</gene>
<protein>
    <recommendedName>
        <fullName evidence="4">Holliday junction resolvase</fullName>
    </recommendedName>
</protein>
<reference evidence="1" key="1">
    <citation type="submission" date="2020-05" db="EMBL/GenBank/DDBJ databases">
        <authorList>
            <person name="Chiriac C."/>
            <person name="Salcher M."/>
            <person name="Ghai R."/>
            <person name="Kavagutti S V."/>
        </authorList>
    </citation>
    <scope>NUCLEOTIDE SEQUENCE</scope>
</reference>
<name>A0A6J5Q1G8_9CAUD</name>